<evidence type="ECO:0000313" key="5">
    <source>
        <dbReference type="EMBL" id="KAH0453744.1"/>
    </source>
</evidence>
<protein>
    <recommendedName>
        <fullName evidence="4">EGF-like domain-containing protein</fullName>
    </recommendedName>
</protein>
<evidence type="ECO:0000256" key="1">
    <source>
        <dbReference type="ARBA" id="ARBA00022729"/>
    </source>
</evidence>
<dbReference type="AlphaFoldDB" id="A0AAV7GCZ0"/>
<comment type="caution">
    <text evidence="3">Lacks conserved residue(s) required for the propagation of feature annotation.</text>
</comment>
<sequence length="142" mass="16732">MVPTYIYGFKLNNFEQEKKMYFYYSQFNSSHHYVLMSNSIERHLVWANDTEKWYQFWAQPITQCEIYNWCRNNATYTNSVDGKSPTCSCFKGFERESENLSGGCVRRTPLQCERNSNSSATVGDQPDEFYLMQGVKLPDLSY</sequence>
<comment type="caution">
    <text evidence="5">The sequence shown here is derived from an EMBL/GenBank/DDBJ whole genome shotgun (WGS) entry which is preliminary data.</text>
</comment>
<gene>
    <name evidence="5" type="ORF">IEQ34_018068</name>
</gene>
<organism evidence="5 6">
    <name type="scientific">Dendrobium chrysotoxum</name>
    <name type="common">Orchid</name>
    <dbReference type="NCBI Taxonomy" id="161865"/>
    <lineage>
        <taxon>Eukaryota</taxon>
        <taxon>Viridiplantae</taxon>
        <taxon>Streptophyta</taxon>
        <taxon>Embryophyta</taxon>
        <taxon>Tracheophyta</taxon>
        <taxon>Spermatophyta</taxon>
        <taxon>Magnoliopsida</taxon>
        <taxon>Liliopsida</taxon>
        <taxon>Asparagales</taxon>
        <taxon>Orchidaceae</taxon>
        <taxon>Epidendroideae</taxon>
        <taxon>Malaxideae</taxon>
        <taxon>Dendrobiinae</taxon>
        <taxon>Dendrobium</taxon>
    </lineage>
</organism>
<dbReference type="InterPro" id="IPR000742">
    <property type="entry name" value="EGF"/>
</dbReference>
<keyword evidence="6" id="KW-1185">Reference proteome</keyword>
<dbReference type="EMBL" id="JAGFBR010000016">
    <property type="protein sequence ID" value="KAH0453744.1"/>
    <property type="molecule type" value="Genomic_DNA"/>
</dbReference>
<evidence type="ECO:0000256" key="3">
    <source>
        <dbReference type="PROSITE-ProRule" id="PRU00076"/>
    </source>
</evidence>
<feature type="disulfide bond" evidence="3">
    <location>
        <begin position="70"/>
        <end position="87"/>
    </location>
</feature>
<keyword evidence="3" id="KW-0245">EGF-like domain</keyword>
<dbReference type="PANTHER" id="PTHR32444:SF235">
    <property type="entry name" value="OS01G0783900 PROTEIN"/>
    <property type="match status" value="1"/>
</dbReference>
<name>A0AAV7GCZ0_DENCH</name>
<dbReference type="GO" id="GO:0048544">
    <property type="term" value="P:recognition of pollen"/>
    <property type="evidence" value="ECO:0007669"/>
    <property type="project" value="InterPro"/>
</dbReference>
<keyword evidence="2 3" id="KW-1015">Disulfide bond</keyword>
<dbReference type="PANTHER" id="PTHR32444">
    <property type="entry name" value="BULB-TYPE LECTIN DOMAIN-CONTAINING PROTEIN"/>
    <property type="match status" value="1"/>
</dbReference>
<proteinExistence type="predicted"/>
<evidence type="ECO:0000256" key="2">
    <source>
        <dbReference type="ARBA" id="ARBA00023157"/>
    </source>
</evidence>
<evidence type="ECO:0000259" key="4">
    <source>
        <dbReference type="PROSITE" id="PS50026"/>
    </source>
</evidence>
<keyword evidence="1" id="KW-0732">Signal</keyword>
<evidence type="ECO:0000313" key="6">
    <source>
        <dbReference type="Proteomes" id="UP000775213"/>
    </source>
</evidence>
<dbReference type="Proteomes" id="UP000775213">
    <property type="component" value="Unassembled WGS sequence"/>
</dbReference>
<dbReference type="PROSITE" id="PS50026">
    <property type="entry name" value="EGF_3"/>
    <property type="match status" value="1"/>
</dbReference>
<dbReference type="Pfam" id="PF00954">
    <property type="entry name" value="S_locus_glycop"/>
    <property type="match status" value="1"/>
</dbReference>
<accession>A0AAV7GCZ0</accession>
<dbReference type="InterPro" id="IPR000858">
    <property type="entry name" value="S_locus_glycoprot_dom"/>
</dbReference>
<feature type="domain" description="EGF-like" evidence="4">
    <location>
        <begin position="60"/>
        <end position="96"/>
    </location>
</feature>
<reference evidence="5 6" key="1">
    <citation type="journal article" date="2021" name="Hortic Res">
        <title>Chromosome-scale assembly of the Dendrobium chrysotoxum genome enhances the understanding of orchid evolution.</title>
        <authorList>
            <person name="Zhang Y."/>
            <person name="Zhang G.Q."/>
            <person name="Zhang D."/>
            <person name="Liu X.D."/>
            <person name="Xu X.Y."/>
            <person name="Sun W.H."/>
            <person name="Yu X."/>
            <person name="Zhu X."/>
            <person name="Wang Z.W."/>
            <person name="Zhao X."/>
            <person name="Zhong W.Y."/>
            <person name="Chen H."/>
            <person name="Yin W.L."/>
            <person name="Huang T."/>
            <person name="Niu S.C."/>
            <person name="Liu Z.J."/>
        </authorList>
    </citation>
    <scope>NUCLEOTIDE SEQUENCE [LARGE SCALE GENOMIC DNA]</scope>
    <source>
        <strain evidence="5">Lindl</strain>
    </source>
</reference>